<dbReference type="AlphaFoldDB" id="A0A833RR02"/>
<dbReference type="GO" id="GO:0005615">
    <property type="term" value="C:extracellular space"/>
    <property type="evidence" value="ECO:0007669"/>
    <property type="project" value="TreeGrafter"/>
</dbReference>
<keyword evidence="2" id="KW-0677">Repeat</keyword>
<dbReference type="PANTHER" id="PTHR45712">
    <property type="entry name" value="AGAP008170-PA"/>
    <property type="match status" value="1"/>
</dbReference>
<accession>A0A833RR02</accession>
<dbReference type="InterPro" id="IPR001611">
    <property type="entry name" value="Leu-rich_rpt"/>
</dbReference>
<dbReference type="InterPro" id="IPR032675">
    <property type="entry name" value="LRR_dom_sf"/>
</dbReference>
<comment type="caution">
    <text evidence="3">The sequence shown here is derived from an EMBL/GenBank/DDBJ whole genome shotgun (WGS) entry which is preliminary data.</text>
</comment>
<dbReference type="PRINTS" id="PR00019">
    <property type="entry name" value="LEURICHRPT"/>
</dbReference>
<evidence type="ECO:0000313" key="3">
    <source>
        <dbReference type="EMBL" id="KAF3425423.1"/>
    </source>
</evidence>
<dbReference type="InterPro" id="IPR003591">
    <property type="entry name" value="Leu-rich_rpt_typical-subtyp"/>
</dbReference>
<keyword evidence="1" id="KW-0433">Leucine-rich repeat</keyword>
<evidence type="ECO:0000313" key="4">
    <source>
        <dbReference type="Proteomes" id="UP000655588"/>
    </source>
</evidence>
<dbReference type="InterPro" id="IPR050333">
    <property type="entry name" value="SLRP"/>
</dbReference>
<proteinExistence type="predicted"/>
<dbReference type="SUPFAM" id="SSF52058">
    <property type="entry name" value="L domain-like"/>
    <property type="match status" value="1"/>
</dbReference>
<dbReference type="SMART" id="SM00369">
    <property type="entry name" value="LRR_TYP"/>
    <property type="match status" value="7"/>
</dbReference>
<dbReference type="Pfam" id="PF00560">
    <property type="entry name" value="LRR_1"/>
    <property type="match status" value="2"/>
</dbReference>
<protein>
    <submittedName>
        <fullName evidence="3">Uncharacterized protein</fullName>
    </submittedName>
</protein>
<evidence type="ECO:0000256" key="1">
    <source>
        <dbReference type="ARBA" id="ARBA00022614"/>
    </source>
</evidence>
<name>A0A833RR02_9HYME</name>
<dbReference type="Proteomes" id="UP000655588">
    <property type="component" value="Unassembled WGS sequence"/>
</dbReference>
<dbReference type="Pfam" id="PF13855">
    <property type="entry name" value="LRR_8"/>
    <property type="match status" value="2"/>
</dbReference>
<dbReference type="EMBL" id="WNWW01000387">
    <property type="protein sequence ID" value="KAF3425423.1"/>
    <property type="molecule type" value="Genomic_DNA"/>
</dbReference>
<evidence type="ECO:0000256" key="2">
    <source>
        <dbReference type="ARBA" id="ARBA00022737"/>
    </source>
</evidence>
<dbReference type="PROSITE" id="PS51450">
    <property type="entry name" value="LRR"/>
    <property type="match status" value="5"/>
</dbReference>
<dbReference type="Gene3D" id="3.80.10.10">
    <property type="entry name" value="Ribonuclease Inhibitor"/>
    <property type="match status" value="3"/>
</dbReference>
<dbReference type="PANTHER" id="PTHR45712:SF22">
    <property type="entry name" value="INSULIN-LIKE GROWTH FACTOR-BINDING PROTEIN COMPLEX ACID LABILE SUBUNIT"/>
    <property type="match status" value="1"/>
</dbReference>
<reference evidence="3" key="1">
    <citation type="submission" date="2019-11" db="EMBL/GenBank/DDBJ databases">
        <title>The nuclear and mitochondrial genomes of Frieseomelitta varia - a highly eusocial stingless bee (Meliponini) with a permanently sterile worker caste.</title>
        <authorList>
            <person name="Freitas F.C.P."/>
            <person name="Lourenco A.P."/>
            <person name="Nunes F.M.F."/>
            <person name="Paschoal A.R."/>
            <person name="Abreu F.C.P."/>
            <person name="Barbin F.O."/>
            <person name="Bataglia L."/>
            <person name="Cardoso-Junior C.A.M."/>
            <person name="Cervoni M.S."/>
            <person name="Silva S.R."/>
            <person name="Dalarmi F."/>
            <person name="Del Lama M.A."/>
            <person name="Depintor T.S."/>
            <person name="Ferreira K.M."/>
            <person name="Goria P.S."/>
            <person name="Jaskot M.C."/>
            <person name="Lago D.C."/>
            <person name="Luna-Lucena D."/>
            <person name="Moda L.M."/>
            <person name="Nascimento L."/>
            <person name="Pedrino M."/>
            <person name="Rabico F.O."/>
            <person name="Sanches F.C."/>
            <person name="Santos D.E."/>
            <person name="Santos C.G."/>
            <person name="Vieira J."/>
            <person name="Lopes T.F."/>
            <person name="Barchuk A.R."/>
            <person name="Hartfelder K."/>
            <person name="Simoes Z.L.P."/>
            <person name="Bitondi M.M.G."/>
            <person name="Pinheiro D.G."/>
        </authorList>
    </citation>
    <scope>NUCLEOTIDE SEQUENCE</scope>
    <source>
        <strain evidence="3">USP_RPSP 00005682</strain>
        <tissue evidence="3">Whole individual</tissue>
    </source>
</reference>
<organism evidence="3 4">
    <name type="scientific">Frieseomelitta varia</name>
    <dbReference type="NCBI Taxonomy" id="561572"/>
    <lineage>
        <taxon>Eukaryota</taxon>
        <taxon>Metazoa</taxon>
        <taxon>Ecdysozoa</taxon>
        <taxon>Arthropoda</taxon>
        <taxon>Hexapoda</taxon>
        <taxon>Insecta</taxon>
        <taxon>Pterygota</taxon>
        <taxon>Neoptera</taxon>
        <taxon>Endopterygota</taxon>
        <taxon>Hymenoptera</taxon>
        <taxon>Apocrita</taxon>
        <taxon>Aculeata</taxon>
        <taxon>Apoidea</taxon>
        <taxon>Anthophila</taxon>
        <taxon>Apidae</taxon>
        <taxon>Frieseomelitta</taxon>
    </lineage>
</organism>
<keyword evidence="4" id="KW-1185">Reference proteome</keyword>
<sequence>MRPKLDSVSRRDNNMLFARLWVVSFVVPLLSGNHVPSIFVGKRRSYGVRYYPEVENPATGNPTSVGNPLQYCVANSVLNFTGMGLRRIGDFFVNTTYARELYLDDNEITEISDTAFDSMKGLEILSVSGNKLRTDKLLWFHYHETLWRLVINDNVVNETTDDGNIRDMLEHLPRLEYLSLRRNGITRVHIQLDKFAPILNWLDLSGNKLQSFDFLVNLPRAMRNLYLQDNGCFCTINNLPSGIEHLQVSGNRIAELCNENCNGETSLSLKGLKKLRSLAASRNGIRMVSEDAFKDVTQIERMDLSWNELRFYPKTRSLNHLKYLDLSHNQINEVMNLCDSILTSIETLNLSNNHISMIDNNFVNMLYLKTLDLSNNRIAILPTSLIFNSRSLEVLLLRNNSIDDIDDLFKKNSFKELELHLEDNPFSVVQYYNFQVHLKQRDARSELTNRVSIESLGETSDDIVNTDDLDDTDNDASQSERFFDIALNKLQTKQRHLAEFAERAPRNVTRK</sequence>
<gene>
    <name evidence="3" type="ORF">E2986_13359</name>
</gene>